<sequence>MIKPNAPSTLTIRSPHATSETTTMEGSPMTTSRPLSFSVSQRVLHWLTAALVTFNLVLPDGMSDWNRSMERDGMASADQVASANIHAYVGVSILALVVLRLILRFTRGVPASPPQEPPIFRMAATAAHAALYILLVAMPLTGMAAYYLGYGSAGELHADVLKVALWVLISGHVLGALVHQFYWKTNVLRRMTTG</sequence>
<dbReference type="InterPro" id="IPR011577">
    <property type="entry name" value="Cyt_b561_bac/Ni-Hgenase"/>
</dbReference>
<evidence type="ECO:0000256" key="12">
    <source>
        <dbReference type="ARBA" id="ARBA00037975"/>
    </source>
</evidence>
<name>A0A7X0MTQ9_9HYPH</name>
<keyword evidence="7" id="KW-0479">Metal-binding</keyword>
<evidence type="ECO:0000256" key="3">
    <source>
        <dbReference type="ARBA" id="ARBA00022448"/>
    </source>
</evidence>
<evidence type="ECO:0000256" key="6">
    <source>
        <dbReference type="ARBA" id="ARBA00022692"/>
    </source>
</evidence>
<protein>
    <submittedName>
        <fullName evidence="16">Cytochrome b561</fullName>
    </submittedName>
</protein>
<keyword evidence="6 14" id="KW-0812">Transmembrane</keyword>
<comment type="caution">
    <text evidence="16">The sequence shown here is derived from an EMBL/GenBank/DDBJ whole genome shotgun (WGS) entry which is preliminary data.</text>
</comment>
<proteinExistence type="inferred from homology"/>
<dbReference type="Gene3D" id="1.20.950.20">
    <property type="entry name" value="Transmembrane di-heme cytochromes, Chain C"/>
    <property type="match status" value="1"/>
</dbReference>
<keyword evidence="10" id="KW-0408">Iron</keyword>
<organism evidence="16 17">
    <name type="scientific">Rhizobium soli</name>
    <dbReference type="NCBI Taxonomy" id="424798"/>
    <lineage>
        <taxon>Bacteria</taxon>
        <taxon>Pseudomonadati</taxon>
        <taxon>Pseudomonadota</taxon>
        <taxon>Alphaproteobacteria</taxon>
        <taxon>Hyphomicrobiales</taxon>
        <taxon>Rhizobiaceae</taxon>
        <taxon>Rhizobium/Agrobacterium group</taxon>
        <taxon>Rhizobium</taxon>
    </lineage>
</organism>
<dbReference type="InterPro" id="IPR052168">
    <property type="entry name" value="Cytochrome_b561_oxidase"/>
</dbReference>
<comment type="cofactor">
    <cofactor evidence="1">
        <name>heme b</name>
        <dbReference type="ChEBI" id="CHEBI:60344"/>
    </cofactor>
</comment>
<dbReference type="AlphaFoldDB" id="A0A7X0MTQ9"/>
<feature type="region of interest" description="Disordered" evidence="13">
    <location>
        <begin position="1"/>
        <end position="33"/>
    </location>
</feature>
<dbReference type="GO" id="GO:0022904">
    <property type="term" value="P:respiratory electron transport chain"/>
    <property type="evidence" value="ECO:0007669"/>
    <property type="project" value="InterPro"/>
</dbReference>
<keyword evidence="4" id="KW-1003">Cell membrane</keyword>
<evidence type="ECO:0000259" key="15">
    <source>
        <dbReference type="Pfam" id="PF01292"/>
    </source>
</evidence>
<keyword evidence="11 14" id="KW-0472">Membrane</keyword>
<keyword evidence="9 14" id="KW-1133">Transmembrane helix</keyword>
<evidence type="ECO:0000256" key="14">
    <source>
        <dbReference type="SAM" id="Phobius"/>
    </source>
</evidence>
<dbReference type="GO" id="GO:0009055">
    <property type="term" value="F:electron transfer activity"/>
    <property type="evidence" value="ECO:0007669"/>
    <property type="project" value="InterPro"/>
</dbReference>
<dbReference type="Proteomes" id="UP000585437">
    <property type="component" value="Unassembled WGS sequence"/>
</dbReference>
<keyword evidence="17" id="KW-1185">Reference proteome</keyword>
<feature type="transmembrane region" description="Helical" evidence="14">
    <location>
        <begin position="163"/>
        <end position="183"/>
    </location>
</feature>
<accession>A0A7X0MTQ9</accession>
<evidence type="ECO:0000256" key="8">
    <source>
        <dbReference type="ARBA" id="ARBA00022982"/>
    </source>
</evidence>
<dbReference type="EMBL" id="JACHBU010000010">
    <property type="protein sequence ID" value="MBB6510721.1"/>
    <property type="molecule type" value="Genomic_DNA"/>
</dbReference>
<evidence type="ECO:0000256" key="7">
    <source>
        <dbReference type="ARBA" id="ARBA00022723"/>
    </source>
</evidence>
<feature type="domain" description="Cytochrome b561 bacterial/Ni-hydrogenase" evidence="15">
    <location>
        <begin position="37"/>
        <end position="194"/>
    </location>
</feature>
<feature type="transmembrane region" description="Helical" evidence="14">
    <location>
        <begin position="43"/>
        <end position="63"/>
    </location>
</feature>
<evidence type="ECO:0000256" key="9">
    <source>
        <dbReference type="ARBA" id="ARBA00022989"/>
    </source>
</evidence>
<keyword evidence="3" id="KW-0813">Transport</keyword>
<evidence type="ECO:0000256" key="13">
    <source>
        <dbReference type="SAM" id="MobiDB-lite"/>
    </source>
</evidence>
<evidence type="ECO:0000256" key="2">
    <source>
        <dbReference type="ARBA" id="ARBA00004651"/>
    </source>
</evidence>
<dbReference type="GO" id="GO:0020037">
    <property type="term" value="F:heme binding"/>
    <property type="evidence" value="ECO:0007669"/>
    <property type="project" value="TreeGrafter"/>
</dbReference>
<feature type="transmembrane region" description="Helical" evidence="14">
    <location>
        <begin position="124"/>
        <end position="148"/>
    </location>
</feature>
<evidence type="ECO:0000256" key="10">
    <source>
        <dbReference type="ARBA" id="ARBA00023004"/>
    </source>
</evidence>
<dbReference type="PANTHER" id="PTHR30529">
    <property type="entry name" value="CYTOCHROME B561"/>
    <property type="match status" value="1"/>
</dbReference>
<evidence type="ECO:0000256" key="5">
    <source>
        <dbReference type="ARBA" id="ARBA00022617"/>
    </source>
</evidence>
<evidence type="ECO:0000256" key="4">
    <source>
        <dbReference type="ARBA" id="ARBA00022475"/>
    </source>
</evidence>
<evidence type="ECO:0000256" key="1">
    <source>
        <dbReference type="ARBA" id="ARBA00001970"/>
    </source>
</evidence>
<dbReference type="GO" id="GO:0005886">
    <property type="term" value="C:plasma membrane"/>
    <property type="evidence" value="ECO:0007669"/>
    <property type="project" value="UniProtKB-SubCell"/>
</dbReference>
<reference evidence="16 17" key="1">
    <citation type="submission" date="2020-08" db="EMBL/GenBank/DDBJ databases">
        <title>The Agave Microbiome: Exploring the role of microbial communities in plant adaptations to desert environments.</title>
        <authorList>
            <person name="Partida-Martinez L.P."/>
        </authorList>
    </citation>
    <scope>NUCLEOTIDE SEQUENCE [LARGE SCALE GENOMIC DNA]</scope>
    <source>
        <strain evidence="16 17">AS3.12</strain>
    </source>
</reference>
<evidence type="ECO:0000256" key="11">
    <source>
        <dbReference type="ARBA" id="ARBA00023136"/>
    </source>
</evidence>
<dbReference type="SUPFAM" id="SSF81342">
    <property type="entry name" value="Transmembrane di-heme cytochromes"/>
    <property type="match status" value="1"/>
</dbReference>
<dbReference type="PANTHER" id="PTHR30529:SF1">
    <property type="entry name" value="CYTOCHROME B561 HOMOLOG 2"/>
    <property type="match status" value="1"/>
</dbReference>
<evidence type="ECO:0000313" key="16">
    <source>
        <dbReference type="EMBL" id="MBB6510721.1"/>
    </source>
</evidence>
<keyword evidence="8" id="KW-0249">Electron transport</keyword>
<comment type="subcellular location">
    <subcellularLocation>
        <location evidence="2">Cell membrane</location>
        <topology evidence="2">Multi-pass membrane protein</topology>
    </subcellularLocation>
</comment>
<dbReference type="GO" id="GO:0046872">
    <property type="term" value="F:metal ion binding"/>
    <property type="evidence" value="ECO:0007669"/>
    <property type="project" value="UniProtKB-KW"/>
</dbReference>
<comment type="similarity">
    <text evidence="12">Belongs to the cytochrome b561 family.</text>
</comment>
<gene>
    <name evidence="16" type="ORF">F4695_004113</name>
</gene>
<feature type="transmembrane region" description="Helical" evidence="14">
    <location>
        <begin position="83"/>
        <end position="103"/>
    </location>
</feature>
<keyword evidence="5" id="KW-0349">Heme</keyword>
<evidence type="ECO:0000313" key="17">
    <source>
        <dbReference type="Proteomes" id="UP000585437"/>
    </source>
</evidence>
<dbReference type="InterPro" id="IPR016174">
    <property type="entry name" value="Di-haem_cyt_TM"/>
</dbReference>
<dbReference type="Pfam" id="PF01292">
    <property type="entry name" value="Ni_hydr_CYTB"/>
    <property type="match status" value="1"/>
</dbReference>